<dbReference type="AlphaFoldDB" id="A0A2Z5ISZ2"/>
<keyword evidence="1 3" id="KW-0489">Methyltransferase</keyword>
<keyword evidence="4" id="KW-1185">Reference proteome</keyword>
<name>A0A2Z5ISZ2_9BACT</name>
<dbReference type="SUPFAM" id="SSF53335">
    <property type="entry name" value="S-adenosyl-L-methionine-dependent methyltransferases"/>
    <property type="match status" value="1"/>
</dbReference>
<dbReference type="EMBL" id="CP029295">
    <property type="protein sequence ID" value="AXE61048.1"/>
    <property type="molecule type" value="Genomic_DNA"/>
</dbReference>
<dbReference type="CDD" id="cd02440">
    <property type="entry name" value="AdoMet_MTases"/>
    <property type="match status" value="1"/>
</dbReference>
<proteinExistence type="predicted"/>
<dbReference type="InterPro" id="IPR029063">
    <property type="entry name" value="SAM-dependent_MTases_sf"/>
</dbReference>
<gene>
    <name evidence="3" type="primary">rsmD</name>
    <name evidence="3" type="ORF">DA803_03060</name>
</gene>
<protein>
    <submittedName>
        <fullName evidence="3">16S rRNA (Guanine(966)-N(2))-methyltransferase RsmD</fullName>
    </submittedName>
</protein>
<evidence type="ECO:0000313" key="4">
    <source>
        <dbReference type="Proteomes" id="UP000252477"/>
    </source>
</evidence>
<dbReference type="GO" id="GO:0031167">
    <property type="term" value="P:rRNA methylation"/>
    <property type="evidence" value="ECO:0007669"/>
    <property type="project" value="InterPro"/>
</dbReference>
<organism evidence="3 4">
    <name type="scientific">[Mycoplasma] phocae</name>
    <dbReference type="NCBI Taxonomy" id="142651"/>
    <lineage>
        <taxon>Bacteria</taxon>
        <taxon>Bacillati</taxon>
        <taxon>Mycoplasmatota</taxon>
        <taxon>Mycoplasmoidales</taxon>
        <taxon>Metamycoplasmataceae</taxon>
        <taxon>Metamycoplasma</taxon>
    </lineage>
</organism>
<evidence type="ECO:0000313" key="3">
    <source>
        <dbReference type="EMBL" id="AXE61048.1"/>
    </source>
</evidence>
<dbReference type="GO" id="GO:0008168">
    <property type="term" value="F:methyltransferase activity"/>
    <property type="evidence" value="ECO:0007669"/>
    <property type="project" value="UniProtKB-KW"/>
</dbReference>
<dbReference type="PANTHER" id="PTHR43542">
    <property type="entry name" value="METHYLTRANSFERASE"/>
    <property type="match status" value="1"/>
</dbReference>
<dbReference type="PANTHER" id="PTHR43542:SF1">
    <property type="entry name" value="METHYLTRANSFERASE"/>
    <property type="match status" value="1"/>
</dbReference>
<dbReference type="RefSeq" id="WP_114191142.1">
    <property type="nucleotide sequence ID" value="NZ_CP029295.1"/>
</dbReference>
<dbReference type="InterPro" id="IPR002052">
    <property type="entry name" value="DNA_methylase_N6_adenine_CS"/>
</dbReference>
<dbReference type="Pfam" id="PF03602">
    <property type="entry name" value="Cons_hypoth95"/>
    <property type="match status" value="1"/>
</dbReference>
<evidence type="ECO:0000256" key="2">
    <source>
        <dbReference type="ARBA" id="ARBA00022679"/>
    </source>
</evidence>
<dbReference type="NCBIfam" id="TIGR00095">
    <property type="entry name" value="16S rRNA (guanine(966)-N(2))-methyltransferase RsmD"/>
    <property type="match status" value="1"/>
</dbReference>
<dbReference type="Proteomes" id="UP000252477">
    <property type="component" value="Chromosome"/>
</dbReference>
<evidence type="ECO:0000256" key="1">
    <source>
        <dbReference type="ARBA" id="ARBA00022603"/>
    </source>
</evidence>
<dbReference type="GO" id="GO:0003676">
    <property type="term" value="F:nucleic acid binding"/>
    <property type="evidence" value="ECO:0007669"/>
    <property type="project" value="InterPro"/>
</dbReference>
<sequence length="184" mass="21530">MLRIIAGKYRSQILKQPSKNTTRPTIDRVREAIFSSIQFDIENKVFLDLFSGSGSFCLEALSRNAKKAVCVERDYNAYKIILENQKKLREDNLKVFNTTAQRFLEQNLDYKFDYVYLDPPFADKELLLWCLDSIFEKRILNDKGLVIVETDSGDFLASNKVYNIIKSKKYGKIFVYYIAYTQLK</sequence>
<dbReference type="KEGG" id="mpho:DA803_03060"/>
<dbReference type="Gene3D" id="3.40.50.150">
    <property type="entry name" value="Vaccinia Virus protein VP39"/>
    <property type="match status" value="1"/>
</dbReference>
<dbReference type="InterPro" id="IPR004398">
    <property type="entry name" value="RNA_MeTrfase_RsmD"/>
</dbReference>
<dbReference type="PROSITE" id="PS00092">
    <property type="entry name" value="N6_MTASE"/>
    <property type="match status" value="1"/>
</dbReference>
<keyword evidence="2 3" id="KW-0808">Transferase</keyword>
<dbReference type="OrthoDB" id="9803017at2"/>
<dbReference type="PIRSF" id="PIRSF004553">
    <property type="entry name" value="CHP00095"/>
    <property type="match status" value="1"/>
</dbReference>
<reference evidence="4" key="1">
    <citation type="journal article" date="2018" name="Microbiol. Resour. Announc.">
        <title>Complete Sequence and Annotation of the Mycoplasma phocidae Strain 105T Genome.</title>
        <authorList>
            <person name="Frasca S. Jr."/>
            <person name="Kutish G.F."/>
            <person name="Michaels D.L."/>
            <person name="Brown D.R."/>
        </authorList>
    </citation>
    <scope>NUCLEOTIDE SEQUENCE [LARGE SCALE GENOMIC DNA]</scope>
    <source>
        <strain evidence="4">105</strain>
    </source>
</reference>
<accession>A0A2Z5ISZ2</accession>